<feature type="compositionally biased region" description="Basic residues" evidence="1">
    <location>
        <begin position="129"/>
        <end position="149"/>
    </location>
</feature>
<dbReference type="InterPro" id="IPR011029">
    <property type="entry name" value="DEATH-like_dom_sf"/>
</dbReference>
<reference evidence="3" key="1">
    <citation type="submission" date="2022-01" db="EMBL/GenBank/DDBJ databases">
        <authorList>
            <person name="Braso-Vives M."/>
        </authorList>
    </citation>
    <scope>NUCLEOTIDE SEQUENCE</scope>
</reference>
<keyword evidence="4" id="KW-1185">Reference proteome</keyword>
<dbReference type="PROSITE" id="PS50017">
    <property type="entry name" value="DEATH_DOMAIN"/>
    <property type="match status" value="1"/>
</dbReference>
<dbReference type="SMART" id="SM00005">
    <property type="entry name" value="DEATH"/>
    <property type="match status" value="1"/>
</dbReference>
<name>A0A8K0EID0_BRALA</name>
<dbReference type="CDD" id="cd01670">
    <property type="entry name" value="Death"/>
    <property type="match status" value="1"/>
</dbReference>
<dbReference type="GO" id="GO:0043525">
    <property type="term" value="P:positive regulation of neuron apoptotic process"/>
    <property type="evidence" value="ECO:0007669"/>
    <property type="project" value="TreeGrafter"/>
</dbReference>
<dbReference type="Pfam" id="PF20706">
    <property type="entry name" value="GT4-conflict"/>
    <property type="match status" value="1"/>
</dbReference>
<feature type="compositionally biased region" description="Basic and acidic residues" evidence="1">
    <location>
        <begin position="92"/>
        <end position="106"/>
    </location>
</feature>
<accession>A0A8K0EID0</accession>
<sequence>MACQNIRRYVSFIKEHIGDCWENLAFALGFDIPAISNITSRNRDDTSRCRDMLGEWERRKGDAATMGVLMEALTDVELREVVDGLKKKFPELKKEPMTQARPKREASGPAGKPGGSGAGVGTHDETKRPTKKRRLRKGAAAKPAKRHRTSGSSSKPVVLLLNDEYGTRKGGISTIHREMACLLVSKGAKVYSTVLEATQEDKKDAEADGVELIFPRKFKGGKRTPGLDWLTRDHQIRYPHLPTDVDFIVGHDNITSRAARQIKEQRLPHAKLVQVNHIIPEDVNPYKSDAKVLTIGDLPHADVIFSVGPLTYDFYKMLTSQLKPHFEFLPKPSDIFSTADVAYTDTKVEYLDKEIKVVLSVCRAQGLERLKDYDLSAKSMGKVIEELPHTEWQVRDASAEDFPKIKAIIQANVKKDNFHLTSLKYGTQEDLSRDMQQAHVVLMPSRAEPFGLVGLEAIAAGVPVLVSHKSGLAWFLRSQDPEFDRLIVEIEDNDQEAAKTLAKRIIKILTDGNREFQAARRLKEKLLASKYWNVSHAQFLEAFGL</sequence>
<dbReference type="PANTHER" id="PTHR10454">
    <property type="entry name" value="CASPASE"/>
    <property type="match status" value="1"/>
</dbReference>
<dbReference type="GO" id="GO:0005737">
    <property type="term" value="C:cytoplasm"/>
    <property type="evidence" value="ECO:0007669"/>
    <property type="project" value="TreeGrafter"/>
</dbReference>
<dbReference type="GO" id="GO:0004197">
    <property type="term" value="F:cysteine-type endopeptidase activity"/>
    <property type="evidence" value="ECO:0007669"/>
    <property type="project" value="InterPro"/>
</dbReference>
<gene>
    <name evidence="3" type="primary">Hypp940</name>
    <name evidence="3" type="ORF">BLAG_LOCUS12593</name>
</gene>
<dbReference type="SUPFAM" id="SSF53756">
    <property type="entry name" value="UDP-Glycosyltransferase/glycogen phosphorylase"/>
    <property type="match status" value="1"/>
</dbReference>
<dbReference type="InterPro" id="IPR002398">
    <property type="entry name" value="Pept_C14"/>
</dbReference>
<proteinExistence type="predicted"/>
<dbReference type="CDD" id="cd03801">
    <property type="entry name" value="GT4_PimA-like"/>
    <property type="match status" value="1"/>
</dbReference>
<feature type="domain" description="Death" evidence="2">
    <location>
        <begin position="13"/>
        <end position="89"/>
    </location>
</feature>
<dbReference type="GO" id="GO:0006915">
    <property type="term" value="P:apoptotic process"/>
    <property type="evidence" value="ECO:0007669"/>
    <property type="project" value="TreeGrafter"/>
</dbReference>
<organism evidence="3 4">
    <name type="scientific">Branchiostoma lanceolatum</name>
    <name type="common">Common lancelet</name>
    <name type="synonym">Amphioxus lanceolatum</name>
    <dbReference type="NCBI Taxonomy" id="7740"/>
    <lineage>
        <taxon>Eukaryota</taxon>
        <taxon>Metazoa</taxon>
        <taxon>Chordata</taxon>
        <taxon>Cephalochordata</taxon>
        <taxon>Leptocardii</taxon>
        <taxon>Amphioxiformes</taxon>
        <taxon>Branchiostomatidae</taxon>
        <taxon>Branchiostoma</taxon>
    </lineage>
</organism>
<dbReference type="PANTHER" id="PTHR10454:SF248">
    <property type="entry name" value="CASPASE-8-LIKE"/>
    <property type="match status" value="1"/>
</dbReference>
<protein>
    <submittedName>
        <fullName evidence="3">Hypp940 protein</fullName>
    </submittedName>
</protein>
<dbReference type="OrthoDB" id="5978302at2759"/>
<dbReference type="SUPFAM" id="SSF47986">
    <property type="entry name" value="DEATH domain"/>
    <property type="match status" value="1"/>
</dbReference>
<evidence type="ECO:0000256" key="1">
    <source>
        <dbReference type="SAM" id="MobiDB-lite"/>
    </source>
</evidence>
<evidence type="ECO:0000313" key="4">
    <source>
        <dbReference type="Proteomes" id="UP000838412"/>
    </source>
</evidence>
<dbReference type="GO" id="GO:0006508">
    <property type="term" value="P:proteolysis"/>
    <property type="evidence" value="ECO:0007669"/>
    <property type="project" value="InterPro"/>
</dbReference>
<dbReference type="Pfam" id="PF00531">
    <property type="entry name" value="Death"/>
    <property type="match status" value="1"/>
</dbReference>
<dbReference type="EMBL" id="OV696687">
    <property type="protein sequence ID" value="CAH1252529.1"/>
    <property type="molecule type" value="Genomic_DNA"/>
</dbReference>
<dbReference type="GO" id="GO:0007165">
    <property type="term" value="P:signal transduction"/>
    <property type="evidence" value="ECO:0007669"/>
    <property type="project" value="InterPro"/>
</dbReference>
<dbReference type="Proteomes" id="UP000838412">
    <property type="component" value="Chromosome 2"/>
</dbReference>
<dbReference type="Gene3D" id="3.40.50.2000">
    <property type="entry name" value="Glycogen Phosphorylase B"/>
    <property type="match status" value="1"/>
</dbReference>
<evidence type="ECO:0000259" key="2">
    <source>
        <dbReference type="PROSITE" id="PS50017"/>
    </source>
</evidence>
<feature type="region of interest" description="Disordered" evidence="1">
    <location>
        <begin position="92"/>
        <end position="155"/>
    </location>
</feature>
<dbReference type="FunFam" id="3.40.50.2000:FF:000190">
    <property type="entry name" value="Uncharacterized protein"/>
    <property type="match status" value="1"/>
</dbReference>
<evidence type="ECO:0000313" key="3">
    <source>
        <dbReference type="EMBL" id="CAH1252529.1"/>
    </source>
</evidence>
<dbReference type="AlphaFoldDB" id="A0A8K0EID0"/>
<dbReference type="InterPro" id="IPR000488">
    <property type="entry name" value="Death_dom"/>
</dbReference>
<feature type="compositionally biased region" description="Gly residues" evidence="1">
    <location>
        <begin position="111"/>
        <end position="120"/>
    </location>
</feature>
<dbReference type="Gene3D" id="1.10.533.10">
    <property type="entry name" value="Death Domain, Fas"/>
    <property type="match status" value="1"/>
</dbReference>